<comment type="caution">
    <text evidence="1">The sequence shown here is derived from an EMBL/GenBank/DDBJ whole genome shotgun (WGS) entry which is preliminary data.</text>
</comment>
<protein>
    <submittedName>
        <fullName evidence="1">Uncharacterized protein</fullName>
    </submittedName>
</protein>
<reference evidence="1 2" key="1">
    <citation type="journal article" date="2022" name="Genome Biol. Evol.">
        <title>The Spruce Budworm Genome: Reconstructing the Evolutionary History of Antifreeze Proteins.</title>
        <authorList>
            <person name="Beliveau C."/>
            <person name="Gagne P."/>
            <person name="Picq S."/>
            <person name="Vernygora O."/>
            <person name="Keeling C.I."/>
            <person name="Pinkney K."/>
            <person name="Doucet D."/>
            <person name="Wen F."/>
            <person name="Johnston J.S."/>
            <person name="Maaroufi H."/>
            <person name="Boyle B."/>
            <person name="Laroche J."/>
            <person name="Dewar K."/>
            <person name="Juretic N."/>
            <person name="Blackburn G."/>
            <person name="Nisole A."/>
            <person name="Brunet B."/>
            <person name="Brandao M."/>
            <person name="Lumley L."/>
            <person name="Duan J."/>
            <person name="Quan G."/>
            <person name="Lucarotti C.J."/>
            <person name="Roe A.D."/>
            <person name="Sperling F.A.H."/>
            <person name="Levesque R.C."/>
            <person name="Cusson M."/>
        </authorList>
    </citation>
    <scope>NUCLEOTIDE SEQUENCE [LARGE SCALE GENOMIC DNA]</scope>
    <source>
        <strain evidence="1">Glfc:IPQL:Cfum</strain>
    </source>
</reference>
<sequence length="1031" mass="118235">MSDGVKKFSNGVRGRAVGRPPTRWSDDLVKIAGSRWIRKAQDRSEWRALGEAYIQQKTVNPVWNEVIRISRNAYTSPERLTEYPPEVLVEVYDGDTTDKKELIGRLQVEPVVDDRRDFAPQLEWQDLLKGDEPTGRILISAQLMQMPEKLLKTTYYSPTQESFYAPGVKEQVDVVSEEPEPLPSSLIPTPCTYKVDVYWWGLRNVSITHKPCVVLEMEDVTIKSSIITDAKTNCNFPNGKTSQIFEANLGESNCSPLSVRLYDSSTFGRTLFLGLNVVKKPHKYMVGWIPKNEREESLYSSSIMSAAFVQVNRMVFVKRSLRSNTEESEDALSHVSSKKSFQPMKAKVSIWRRILCNKEADEEEYTLLPIFSKEKSQIKVVKPAPVVEKDWWMRYSASLADNYDDDKNISDRIAIYDSELECQPEFSRFKDWCSTLKIYNGKKTGIPEKDEQLHCGYLKWSADHWWSLEELEVVRKAINNDYFDDYPENEPSKYLVRVYVVKANLLAKDLTEKSHPYVTVQCGRKLLGDRNSHATKTVNPVFGKMYELRASLPEDYLLKVSLLNCDTCEPDDLIGTTCIDLEDRVYTKHRASVGLATEYNLVGALRWRDYQKPSIILEDLCLKNHLPPPMFPDASSVMVNGVEYKDCDNGKKYGSTAERKENICLNLLHKWHTLPICGHRLVPEHVETRTLFHPEKPDVEQGKIQLWVDMFPLESGLFIPAPVDITPRHVEEFELRVIVWDVRDVKLRDDRADIYVKAWIGPSDEAQDTDIHFESMGGEGSFNWRMIFHFHYQHAERKLVLQEKGPFTEVEEHFPPILIVQVQDSAASPDEFLGTLMLDLTSMPRGAKIARHCTPAILERRKINLFVVRTVRAWWPLKTLDRSTGNYHPDGMIDLELTLLPKEKAVLMPVGVGREAPTPLPDPKRPKPAAQKKTDPEGIKIKVHAQCKTILDCIKRHKRALMSFGLSILLLSLIIMACAYWDLPSMMFDTIVETIENDLHERELGRYVCPTSCARDDLLLLVRAVRRAPVL</sequence>
<organism evidence="1 2">
    <name type="scientific">Choristoneura fumiferana</name>
    <name type="common">Spruce budworm moth</name>
    <name type="synonym">Archips fumiferana</name>
    <dbReference type="NCBI Taxonomy" id="7141"/>
    <lineage>
        <taxon>Eukaryota</taxon>
        <taxon>Metazoa</taxon>
        <taxon>Ecdysozoa</taxon>
        <taxon>Arthropoda</taxon>
        <taxon>Hexapoda</taxon>
        <taxon>Insecta</taxon>
        <taxon>Pterygota</taxon>
        <taxon>Neoptera</taxon>
        <taxon>Endopterygota</taxon>
        <taxon>Lepidoptera</taxon>
        <taxon>Glossata</taxon>
        <taxon>Ditrysia</taxon>
        <taxon>Tortricoidea</taxon>
        <taxon>Tortricidae</taxon>
        <taxon>Tortricinae</taxon>
        <taxon>Choristoneura</taxon>
    </lineage>
</organism>
<evidence type="ECO:0000313" key="2">
    <source>
        <dbReference type="Proteomes" id="UP001064048"/>
    </source>
</evidence>
<dbReference type="EMBL" id="CM046131">
    <property type="protein sequence ID" value="KAI8431156.1"/>
    <property type="molecule type" value="Genomic_DNA"/>
</dbReference>
<accession>A0ACC0K3V1</accession>
<keyword evidence="2" id="KW-1185">Reference proteome</keyword>
<proteinExistence type="predicted"/>
<evidence type="ECO:0000313" key="1">
    <source>
        <dbReference type="EMBL" id="KAI8431156.1"/>
    </source>
</evidence>
<name>A0ACC0K3V1_CHOFU</name>
<gene>
    <name evidence="1" type="ORF">MSG28_001201</name>
</gene>
<dbReference type="Proteomes" id="UP001064048">
    <property type="component" value="Chromosome Z"/>
</dbReference>